<accession>A0A0M3JJ31</accession>
<sequence length="36" mass="4050">LVSGTHTDGTPVDAVLKFYHACNDDKLEVKDYLLDR</sequence>
<reference evidence="1" key="1">
    <citation type="submission" date="2017-02" db="UniProtKB">
        <authorList>
            <consortium name="WormBaseParasite"/>
        </authorList>
    </citation>
    <scope>IDENTIFICATION</scope>
</reference>
<protein>
    <submittedName>
        <fullName evidence="1">Ankyrin repeat domain-containing protein</fullName>
    </submittedName>
</protein>
<dbReference type="WBParaSite" id="ASIM_0000764701-mRNA-1">
    <property type="protein sequence ID" value="ASIM_0000764701-mRNA-1"/>
    <property type="gene ID" value="ASIM_0000764701"/>
</dbReference>
<dbReference type="AlphaFoldDB" id="A0A0M3JJ31"/>
<name>A0A0M3JJ31_ANISI</name>
<proteinExistence type="predicted"/>
<organism evidence="1">
    <name type="scientific">Anisakis simplex</name>
    <name type="common">Herring worm</name>
    <dbReference type="NCBI Taxonomy" id="6269"/>
    <lineage>
        <taxon>Eukaryota</taxon>
        <taxon>Metazoa</taxon>
        <taxon>Ecdysozoa</taxon>
        <taxon>Nematoda</taxon>
        <taxon>Chromadorea</taxon>
        <taxon>Rhabditida</taxon>
        <taxon>Spirurina</taxon>
        <taxon>Ascaridomorpha</taxon>
        <taxon>Ascaridoidea</taxon>
        <taxon>Anisakidae</taxon>
        <taxon>Anisakis</taxon>
        <taxon>Anisakis simplex complex</taxon>
    </lineage>
</organism>
<evidence type="ECO:0000313" key="1">
    <source>
        <dbReference type="WBParaSite" id="ASIM_0000764701-mRNA-1"/>
    </source>
</evidence>